<gene>
    <name evidence="13" type="primary">thrB</name>
    <name evidence="16" type="ORF">CUN51_04400</name>
</gene>
<evidence type="ECO:0000313" key="16">
    <source>
        <dbReference type="EMBL" id="PJF31576.1"/>
    </source>
</evidence>
<dbReference type="SUPFAM" id="SSF55060">
    <property type="entry name" value="GHMP Kinase, C-terminal domain"/>
    <property type="match status" value="1"/>
</dbReference>
<evidence type="ECO:0000256" key="13">
    <source>
        <dbReference type="HAMAP-Rule" id="MF_00384"/>
    </source>
</evidence>
<evidence type="ECO:0000256" key="8">
    <source>
        <dbReference type="ARBA" id="ARBA00022741"/>
    </source>
</evidence>
<sequence>MSLQAVEATANATVANLGVGFDILGMAVQAPCDVVRAERSDIAGVRIAAITGDEGKLSRDPKQNTAGIAAAYVLERIRATEGVVLTVHKGLPLASGLGSSAASAVAAAVAVNALFGEPLDRAALLAASLEGEAAVSGRHADNVAPALFGGITLVLGTAAEAIYSLPVPTNLYVALATPAIAVPTAQARAVLPQNVPLKAMVHQTAQVALLIHALYTGDLALLGAAMERDSVVEPARAHLMRGLAEVRAAARACGALGTVISGAGPTLCSLCDSESVAERVAEAMRGVYAEMNLPTAIRVTQPALHGATWRAL</sequence>
<dbReference type="NCBIfam" id="TIGR00191">
    <property type="entry name" value="thrB"/>
    <property type="match status" value="1"/>
</dbReference>
<evidence type="ECO:0000256" key="12">
    <source>
        <dbReference type="ARBA" id="ARBA00049954"/>
    </source>
</evidence>
<comment type="caution">
    <text evidence="16">The sequence shown here is derived from an EMBL/GenBank/DDBJ whole genome shotgun (WGS) entry which is preliminary data.</text>
</comment>
<keyword evidence="7 13" id="KW-0791">Threonine biosynthesis</keyword>
<dbReference type="InterPro" id="IPR006204">
    <property type="entry name" value="GHMP_kinase_N_dom"/>
</dbReference>
<dbReference type="InterPro" id="IPR036554">
    <property type="entry name" value="GHMP_kinase_C_sf"/>
</dbReference>
<evidence type="ECO:0000259" key="14">
    <source>
        <dbReference type="Pfam" id="PF00288"/>
    </source>
</evidence>
<dbReference type="GO" id="GO:0005737">
    <property type="term" value="C:cytoplasm"/>
    <property type="evidence" value="ECO:0007669"/>
    <property type="project" value="UniProtKB-SubCell"/>
</dbReference>
<dbReference type="InterPro" id="IPR013750">
    <property type="entry name" value="GHMP_kinase_C_dom"/>
</dbReference>
<keyword evidence="10 13" id="KW-0067">ATP-binding</keyword>
<keyword evidence="13" id="KW-0963">Cytoplasm</keyword>
<accession>A0A2M8P212</accession>
<dbReference type="PANTHER" id="PTHR20861:SF1">
    <property type="entry name" value="HOMOSERINE KINASE"/>
    <property type="match status" value="1"/>
</dbReference>
<dbReference type="Proteomes" id="UP000228921">
    <property type="component" value="Unassembled WGS sequence"/>
</dbReference>
<dbReference type="PANTHER" id="PTHR20861">
    <property type="entry name" value="HOMOSERINE/4-DIPHOSPHOCYTIDYL-2-C-METHYL-D-ERYTHRITOL KINASE"/>
    <property type="match status" value="1"/>
</dbReference>
<evidence type="ECO:0000256" key="1">
    <source>
        <dbReference type="ARBA" id="ARBA00005015"/>
    </source>
</evidence>
<comment type="subcellular location">
    <subcellularLocation>
        <location evidence="13">Cytoplasm</location>
    </subcellularLocation>
</comment>
<organism evidence="16 17">
    <name type="scientific">Candidatus Thermofonsia Clade 1 bacterium</name>
    <dbReference type="NCBI Taxonomy" id="2364210"/>
    <lineage>
        <taxon>Bacteria</taxon>
        <taxon>Bacillati</taxon>
        <taxon>Chloroflexota</taxon>
        <taxon>Candidatus Thermofontia</taxon>
        <taxon>Candidatus Thermofonsia Clade 1</taxon>
    </lineage>
</organism>
<dbReference type="GO" id="GO:0005524">
    <property type="term" value="F:ATP binding"/>
    <property type="evidence" value="ECO:0007669"/>
    <property type="project" value="UniProtKB-UniRule"/>
</dbReference>
<evidence type="ECO:0000313" key="17">
    <source>
        <dbReference type="Proteomes" id="UP000228921"/>
    </source>
</evidence>
<dbReference type="InterPro" id="IPR006203">
    <property type="entry name" value="GHMP_knse_ATP-bd_CS"/>
</dbReference>
<dbReference type="HAMAP" id="MF_00384">
    <property type="entry name" value="Homoser_kinase"/>
    <property type="match status" value="1"/>
</dbReference>
<evidence type="ECO:0000256" key="11">
    <source>
        <dbReference type="ARBA" id="ARBA00049375"/>
    </source>
</evidence>
<evidence type="ECO:0000256" key="3">
    <source>
        <dbReference type="ARBA" id="ARBA00012078"/>
    </source>
</evidence>
<dbReference type="EMBL" id="PGTK01000003">
    <property type="protein sequence ID" value="PJF31576.1"/>
    <property type="molecule type" value="Genomic_DNA"/>
</dbReference>
<dbReference type="InterPro" id="IPR020568">
    <property type="entry name" value="Ribosomal_Su5_D2-typ_SF"/>
</dbReference>
<proteinExistence type="inferred from homology"/>
<keyword evidence="8 13" id="KW-0547">Nucleotide-binding</keyword>
<dbReference type="SUPFAM" id="SSF54211">
    <property type="entry name" value="Ribosomal protein S5 domain 2-like"/>
    <property type="match status" value="1"/>
</dbReference>
<evidence type="ECO:0000256" key="6">
    <source>
        <dbReference type="ARBA" id="ARBA00022679"/>
    </source>
</evidence>
<reference evidence="16 17" key="1">
    <citation type="submission" date="2017-11" db="EMBL/GenBank/DDBJ databases">
        <title>Evolution of Phototrophy in the Chloroflexi Phylum Driven by Horizontal Gene Transfer.</title>
        <authorList>
            <person name="Ward L.M."/>
            <person name="Hemp J."/>
            <person name="Shih P.M."/>
            <person name="Mcglynn S.E."/>
            <person name="Fischer W."/>
        </authorList>
    </citation>
    <scope>NUCLEOTIDE SEQUENCE [LARGE SCALE GENOMIC DNA]</scope>
    <source>
        <strain evidence="16">CP2_2F</strain>
    </source>
</reference>
<evidence type="ECO:0000259" key="15">
    <source>
        <dbReference type="Pfam" id="PF08544"/>
    </source>
</evidence>
<dbReference type="PRINTS" id="PR00958">
    <property type="entry name" value="HOMSERKINASE"/>
</dbReference>
<dbReference type="Pfam" id="PF00288">
    <property type="entry name" value="GHMP_kinases_N"/>
    <property type="match status" value="1"/>
</dbReference>
<feature type="domain" description="GHMP kinase C-terminal" evidence="15">
    <location>
        <begin position="210"/>
        <end position="288"/>
    </location>
</feature>
<dbReference type="GO" id="GO:0004413">
    <property type="term" value="F:homoserine kinase activity"/>
    <property type="evidence" value="ECO:0007669"/>
    <property type="project" value="UniProtKB-UniRule"/>
</dbReference>
<name>A0A2M8P212_9CHLR</name>
<evidence type="ECO:0000256" key="10">
    <source>
        <dbReference type="ARBA" id="ARBA00022840"/>
    </source>
</evidence>
<dbReference type="Gene3D" id="3.30.230.10">
    <property type="match status" value="1"/>
</dbReference>
<dbReference type="InterPro" id="IPR014721">
    <property type="entry name" value="Ribsml_uS5_D2-typ_fold_subgr"/>
</dbReference>
<comment type="pathway">
    <text evidence="1 13">Amino-acid biosynthesis; L-threonine biosynthesis; L-threonine from L-aspartate: step 4/5.</text>
</comment>
<dbReference type="GO" id="GO:0009088">
    <property type="term" value="P:threonine biosynthetic process"/>
    <property type="evidence" value="ECO:0007669"/>
    <property type="project" value="UniProtKB-UniRule"/>
</dbReference>
<comment type="catalytic activity">
    <reaction evidence="11 13">
        <text>L-homoserine + ATP = O-phospho-L-homoserine + ADP + H(+)</text>
        <dbReference type="Rhea" id="RHEA:13985"/>
        <dbReference type="ChEBI" id="CHEBI:15378"/>
        <dbReference type="ChEBI" id="CHEBI:30616"/>
        <dbReference type="ChEBI" id="CHEBI:57476"/>
        <dbReference type="ChEBI" id="CHEBI:57590"/>
        <dbReference type="ChEBI" id="CHEBI:456216"/>
        <dbReference type="EC" id="2.7.1.39"/>
    </reaction>
</comment>
<dbReference type="NCBIfam" id="NF002288">
    <property type="entry name" value="PRK01212.1-4"/>
    <property type="match status" value="1"/>
</dbReference>
<protein>
    <recommendedName>
        <fullName evidence="4 13">Homoserine kinase</fullName>
        <shortName evidence="13">HK</shortName>
        <shortName evidence="13">HSK</shortName>
        <ecNumber evidence="3 13">2.7.1.39</ecNumber>
    </recommendedName>
</protein>
<evidence type="ECO:0000256" key="2">
    <source>
        <dbReference type="ARBA" id="ARBA00007370"/>
    </source>
</evidence>
<dbReference type="InterPro" id="IPR000870">
    <property type="entry name" value="Homoserine_kinase"/>
</dbReference>
<evidence type="ECO:0000256" key="9">
    <source>
        <dbReference type="ARBA" id="ARBA00022777"/>
    </source>
</evidence>
<evidence type="ECO:0000256" key="4">
    <source>
        <dbReference type="ARBA" id="ARBA00017858"/>
    </source>
</evidence>
<dbReference type="PIRSF" id="PIRSF000676">
    <property type="entry name" value="Homoser_kin"/>
    <property type="match status" value="1"/>
</dbReference>
<evidence type="ECO:0000256" key="7">
    <source>
        <dbReference type="ARBA" id="ARBA00022697"/>
    </source>
</evidence>
<dbReference type="PROSITE" id="PS00627">
    <property type="entry name" value="GHMP_KINASES_ATP"/>
    <property type="match status" value="1"/>
</dbReference>
<keyword evidence="5 13" id="KW-0028">Amino-acid biosynthesis</keyword>
<dbReference type="Pfam" id="PF08544">
    <property type="entry name" value="GHMP_kinases_C"/>
    <property type="match status" value="1"/>
</dbReference>
<dbReference type="UniPathway" id="UPA00050">
    <property type="reaction ID" value="UER00064"/>
</dbReference>
<dbReference type="EC" id="2.7.1.39" evidence="3 13"/>
<keyword evidence="6 13" id="KW-0808">Transferase</keyword>
<dbReference type="AlphaFoldDB" id="A0A2M8P212"/>
<keyword evidence="9 13" id="KW-0418">Kinase</keyword>
<feature type="domain" description="GHMP kinase N-terminal" evidence="14">
    <location>
        <begin position="69"/>
        <end position="150"/>
    </location>
</feature>
<feature type="binding site" evidence="13">
    <location>
        <begin position="92"/>
        <end position="102"/>
    </location>
    <ligand>
        <name>ATP</name>
        <dbReference type="ChEBI" id="CHEBI:30616"/>
    </ligand>
</feature>
<dbReference type="Gene3D" id="3.30.70.890">
    <property type="entry name" value="GHMP kinase, C-terminal domain"/>
    <property type="match status" value="1"/>
</dbReference>
<comment type="function">
    <text evidence="12 13">Catalyzes the ATP-dependent phosphorylation of L-homoserine to L-homoserine phosphate.</text>
</comment>
<comment type="similarity">
    <text evidence="2 13">Belongs to the GHMP kinase family. Homoserine kinase subfamily.</text>
</comment>
<evidence type="ECO:0000256" key="5">
    <source>
        <dbReference type="ARBA" id="ARBA00022605"/>
    </source>
</evidence>